<keyword evidence="2" id="KW-1185">Reference proteome</keyword>
<dbReference type="Proteomes" id="UP000076761">
    <property type="component" value="Unassembled WGS sequence"/>
</dbReference>
<name>A0A165RME4_9AGAM</name>
<accession>A0A165RME4</accession>
<evidence type="ECO:0000313" key="1">
    <source>
        <dbReference type="EMBL" id="KZT24028.1"/>
    </source>
</evidence>
<protein>
    <submittedName>
        <fullName evidence="1">Uncharacterized protein</fullName>
    </submittedName>
</protein>
<evidence type="ECO:0000313" key="2">
    <source>
        <dbReference type="Proteomes" id="UP000076761"/>
    </source>
</evidence>
<gene>
    <name evidence="1" type="ORF">NEOLEDRAFT_1030241</name>
</gene>
<proteinExistence type="predicted"/>
<feature type="non-terminal residue" evidence="1">
    <location>
        <position position="57"/>
    </location>
</feature>
<feature type="non-terminal residue" evidence="1">
    <location>
        <position position="1"/>
    </location>
</feature>
<dbReference type="AlphaFoldDB" id="A0A165RME4"/>
<dbReference type="OrthoDB" id="2986975at2759"/>
<sequence length="57" mass="6346">VKHMVHWCQFCITPVYAFTEYQAQGPMIPYSIANIGKPPSGKLNLCNSYVSLARQSG</sequence>
<organism evidence="1 2">
    <name type="scientific">Neolentinus lepideus HHB14362 ss-1</name>
    <dbReference type="NCBI Taxonomy" id="1314782"/>
    <lineage>
        <taxon>Eukaryota</taxon>
        <taxon>Fungi</taxon>
        <taxon>Dikarya</taxon>
        <taxon>Basidiomycota</taxon>
        <taxon>Agaricomycotina</taxon>
        <taxon>Agaricomycetes</taxon>
        <taxon>Gloeophyllales</taxon>
        <taxon>Gloeophyllaceae</taxon>
        <taxon>Neolentinus</taxon>
    </lineage>
</organism>
<dbReference type="InParanoid" id="A0A165RME4"/>
<reference evidence="1 2" key="1">
    <citation type="journal article" date="2016" name="Mol. Biol. Evol.">
        <title>Comparative Genomics of Early-Diverging Mushroom-Forming Fungi Provides Insights into the Origins of Lignocellulose Decay Capabilities.</title>
        <authorList>
            <person name="Nagy L.G."/>
            <person name="Riley R."/>
            <person name="Tritt A."/>
            <person name="Adam C."/>
            <person name="Daum C."/>
            <person name="Floudas D."/>
            <person name="Sun H."/>
            <person name="Yadav J.S."/>
            <person name="Pangilinan J."/>
            <person name="Larsson K.H."/>
            <person name="Matsuura K."/>
            <person name="Barry K."/>
            <person name="Labutti K."/>
            <person name="Kuo R."/>
            <person name="Ohm R.A."/>
            <person name="Bhattacharya S.S."/>
            <person name="Shirouzu T."/>
            <person name="Yoshinaga Y."/>
            <person name="Martin F.M."/>
            <person name="Grigoriev I.V."/>
            <person name="Hibbett D.S."/>
        </authorList>
    </citation>
    <scope>NUCLEOTIDE SEQUENCE [LARGE SCALE GENOMIC DNA]</scope>
    <source>
        <strain evidence="1 2">HHB14362 ss-1</strain>
    </source>
</reference>
<dbReference type="EMBL" id="KV425580">
    <property type="protein sequence ID" value="KZT24028.1"/>
    <property type="molecule type" value="Genomic_DNA"/>
</dbReference>